<dbReference type="Proteomes" id="UP001217963">
    <property type="component" value="Chromosome II"/>
</dbReference>
<evidence type="ECO:0000256" key="1">
    <source>
        <dbReference type="SAM" id="Phobius"/>
    </source>
</evidence>
<dbReference type="Proteomes" id="UP001059546">
    <property type="component" value="Chromosome II"/>
</dbReference>
<keyword evidence="1" id="KW-1133">Transmembrane helix</keyword>
<dbReference type="OrthoDB" id="2193192at2759"/>
<keyword evidence="1" id="KW-0812">Transmembrane</keyword>
<evidence type="ECO:0000313" key="2">
    <source>
        <dbReference type="EMBL" id="UTX42563.1"/>
    </source>
</evidence>
<keyword evidence="5" id="KW-1185">Reference proteome</keyword>
<feature type="transmembrane region" description="Helical" evidence="1">
    <location>
        <begin position="12"/>
        <end position="34"/>
    </location>
</feature>
<protein>
    <submittedName>
        <fullName evidence="2">Uncharacterized protein</fullName>
    </submittedName>
</protein>
<organism evidence="2 4">
    <name type="scientific">Encephalitozoon hellem</name>
    <name type="common">Microsporidian parasite</name>
    <dbReference type="NCBI Taxonomy" id="27973"/>
    <lineage>
        <taxon>Eukaryota</taxon>
        <taxon>Fungi</taxon>
        <taxon>Fungi incertae sedis</taxon>
        <taxon>Microsporidia</taxon>
        <taxon>Unikaryonidae</taxon>
        <taxon>Encephalitozoon</taxon>
    </lineage>
</organism>
<sequence>MELKSRTSASTFGYIGVFVAILLCLSIAVDMMSFKRLSFLEMPKSKPRHADGTPGER</sequence>
<proteinExistence type="predicted"/>
<accession>A0A9Q9F7Q4</accession>
<evidence type="ECO:0000313" key="3">
    <source>
        <dbReference type="EMBL" id="WEL38018.1"/>
    </source>
</evidence>
<keyword evidence="1" id="KW-0472">Membrane</keyword>
<reference evidence="2" key="1">
    <citation type="submission" date="2021-05" db="EMBL/GenBank/DDBJ databases">
        <title>Encephalitozoon hellem ATCC 50604 Complete Genome.</title>
        <authorList>
            <person name="Mascarenhas dos Santos A.C."/>
            <person name="Julian A.T."/>
            <person name="Pombert J.-F."/>
        </authorList>
    </citation>
    <scope>NUCLEOTIDE SEQUENCE</scope>
    <source>
        <strain evidence="2">ATCC 50604</strain>
    </source>
</reference>
<dbReference type="EMBL" id="CP119063">
    <property type="protein sequence ID" value="WEL38018.1"/>
    <property type="molecule type" value="Genomic_DNA"/>
</dbReference>
<evidence type="ECO:0000313" key="5">
    <source>
        <dbReference type="Proteomes" id="UP001217963"/>
    </source>
</evidence>
<evidence type="ECO:0000313" key="4">
    <source>
        <dbReference type="Proteomes" id="UP001059546"/>
    </source>
</evidence>
<gene>
    <name evidence="2" type="ORF">GPU96_02g02730</name>
    <name evidence="3" type="ORF">PFJ87_02g00540</name>
</gene>
<dbReference type="EMBL" id="CP075148">
    <property type="protein sequence ID" value="UTX42563.1"/>
    <property type="molecule type" value="Genomic_DNA"/>
</dbReference>
<name>A0A9Q9F7Q4_ENCHE</name>
<dbReference type="AlphaFoldDB" id="A0A9Q9F7Q4"/>
<reference evidence="3 5" key="2">
    <citation type="submission" date="2023-02" db="EMBL/GenBank/DDBJ databases">
        <title>Encephalitozoon hellem ATCC 50451 complete genome.</title>
        <authorList>
            <person name="Mascarenhas dos Santos A.C."/>
            <person name="Julian A.T."/>
            <person name="Pombert J.-F."/>
        </authorList>
    </citation>
    <scope>NUCLEOTIDE SEQUENCE [LARGE SCALE GENOMIC DNA]</scope>
    <source>
        <strain evidence="3 5">ATCC 50451</strain>
    </source>
</reference>